<dbReference type="Proteomes" id="UP000017836">
    <property type="component" value="Unassembled WGS sequence"/>
</dbReference>
<proteinExistence type="predicted"/>
<dbReference type="HOGENOM" id="CLU_2029823_0_0_1"/>
<feature type="region of interest" description="Disordered" evidence="1">
    <location>
        <begin position="1"/>
        <end position="80"/>
    </location>
</feature>
<evidence type="ECO:0000313" key="2">
    <source>
        <dbReference type="EMBL" id="ERM97770.1"/>
    </source>
</evidence>
<evidence type="ECO:0000256" key="1">
    <source>
        <dbReference type="SAM" id="MobiDB-lite"/>
    </source>
</evidence>
<organism evidence="2 3">
    <name type="scientific">Amborella trichopoda</name>
    <dbReference type="NCBI Taxonomy" id="13333"/>
    <lineage>
        <taxon>Eukaryota</taxon>
        <taxon>Viridiplantae</taxon>
        <taxon>Streptophyta</taxon>
        <taxon>Embryophyta</taxon>
        <taxon>Tracheophyta</taxon>
        <taxon>Spermatophyta</taxon>
        <taxon>Magnoliopsida</taxon>
        <taxon>Amborellales</taxon>
        <taxon>Amborellaceae</taxon>
        <taxon>Amborella</taxon>
    </lineage>
</organism>
<sequence>MLRCTGTPVHQGAALPTAARQQPKAPTLPSSWCVRLAKHSLRPPERSGKVPRQLTDAPRECTASRGPNKSPPPSEPDVHIEGLAKNSWTRLSYSQSIASFSQLTSTSSNRLVLLTLAQYSSG</sequence>
<name>W1NSI7_AMBTC</name>
<dbReference type="EMBL" id="KI395851">
    <property type="protein sequence ID" value="ERM97770.1"/>
    <property type="molecule type" value="Genomic_DNA"/>
</dbReference>
<dbReference type="AlphaFoldDB" id="W1NSI7"/>
<reference evidence="3" key="1">
    <citation type="journal article" date="2013" name="Science">
        <title>The Amborella genome and the evolution of flowering plants.</title>
        <authorList>
            <consortium name="Amborella Genome Project"/>
        </authorList>
    </citation>
    <scope>NUCLEOTIDE SEQUENCE [LARGE SCALE GENOMIC DNA]</scope>
</reference>
<dbReference type="Gramene" id="ERM97770">
    <property type="protein sequence ID" value="ERM97770"/>
    <property type="gene ID" value="AMTR_s00116p00086490"/>
</dbReference>
<keyword evidence="3" id="KW-1185">Reference proteome</keyword>
<evidence type="ECO:0000313" key="3">
    <source>
        <dbReference type="Proteomes" id="UP000017836"/>
    </source>
</evidence>
<gene>
    <name evidence="2" type="ORF">AMTR_s00116p00086490</name>
</gene>
<protein>
    <submittedName>
        <fullName evidence="2">Uncharacterized protein</fullName>
    </submittedName>
</protein>
<accession>W1NSI7</accession>